<dbReference type="RefSeq" id="WP_189760967.1">
    <property type="nucleotide sequence ID" value="NZ_CAWPOC010000034.1"/>
</dbReference>
<dbReference type="GeneID" id="88855714"/>
<protein>
    <submittedName>
        <fullName evidence="1">Uncharacterized protein</fullName>
    </submittedName>
</protein>
<accession>A0ABY9XMS1</accession>
<keyword evidence="2" id="KW-1185">Reference proteome</keyword>
<dbReference type="EMBL" id="CP133647">
    <property type="protein sequence ID" value="WNH03804.1"/>
    <property type="molecule type" value="Genomic_DNA"/>
</dbReference>
<sequence length="127" mass="15182">MSDIRKGRVFLSTYWKDDIDSVIIRHRRANDSSKEEHMRLENVGMSEPHRFVMNIVYDVSFFFPDFDYWWIMLTTKNLRVYTIKSNFYCNISPNDNGDVLLTLSSDTMYLYVELSYSTNCLQSIYEL</sequence>
<dbReference type="Proteomes" id="UP001300348">
    <property type="component" value="Chromosome"/>
</dbReference>
<reference evidence="1 2" key="1">
    <citation type="journal article" date="2023" name="Access Microbiol">
        <title>The genome of a steinernematid-associated Pseudomonas piscis bacterium encodes the biosynthesis of insect toxins.</title>
        <authorList>
            <person name="Awori R.M."/>
            <person name="Hendre P."/>
            <person name="Amugune N.O."/>
        </authorList>
    </citation>
    <scope>NUCLEOTIDE SEQUENCE [LARGE SCALE GENOMIC DNA]</scope>
    <source>
        <strain evidence="1 2">97</strain>
    </source>
</reference>
<name>A0ABY9XMS1_9GAMM</name>
<proteinExistence type="predicted"/>
<organism evidence="1 2">
    <name type="scientific">Xenorhabdus griffiniae</name>
    <dbReference type="NCBI Taxonomy" id="351672"/>
    <lineage>
        <taxon>Bacteria</taxon>
        <taxon>Pseudomonadati</taxon>
        <taxon>Pseudomonadota</taxon>
        <taxon>Gammaproteobacteria</taxon>
        <taxon>Enterobacterales</taxon>
        <taxon>Morganellaceae</taxon>
        <taxon>Xenorhabdus</taxon>
    </lineage>
</organism>
<evidence type="ECO:0000313" key="2">
    <source>
        <dbReference type="Proteomes" id="UP001300348"/>
    </source>
</evidence>
<evidence type="ECO:0000313" key="1">
    <source>
        <dbReference type="EMBL" id="WNH03804.1"/>
    </source>
</evidence>
<gene>
    <name evidence="1" type="ORF">QL112_009115</name>
</gene>